<reference evidence="1 2" key="2">
    <citation type="journal article" date="2022" name="Mol. Ecol. Resour.">
        <title>The genomes of chicory, endive, great burdock and yacon provide insights into Asteraceae paleo-polyploidization history and plant inulin production.</title>
        <authorList>
            <person name="Fan W."/>
            <person name="Wang S."/>
            <person name="Wang H."/>
            <person name="Wang A."/>
            <person name="Jiang F."/>
            <person name="Liu H."/>
            <person name="Zhao H."/>
            <person name="Xu D."/>
            <person name="Zhang Y."/>
        </authorList>
    </citation>
    <scope>NUCLEOTIDE SEQUENCE [LARGE SCALE GENOMIC DNA]</scope>
    <source>
        <strain evidence="2">cv. Punajuju</strain>
        <tissue evidence="1">Leaves</tissue>
    </source>
</reference>
<evidence type="ECO:0000313" key="2">
    <source>
        <dbReference type="Proteomes" id="UP001055811"/>
    </source>
</evidence>
<name>A0ACB8YZV8_CICIN</name>
<reference evidence="2" key="1">
    <citation type="journal article" date="2022" name="Mol. Ecol. Resour.">
        <title>The genomes of chicory, endive, great burdock and yacon provide insights into Asteraceae palaeo-polyploidization history and plant inulin production.</title>
        <authorList>
            <person name="Fan W."/>
            <person name="Wang S."/>
            <person name="Wang H."/>
            <person name="Wang A."/>
            <person name="Jiang F."/>
            <person name="Liu H."/>
            <person name="Zhao H."/>
            <person name="Xu D."/>
            <person name="Zhang Y."/>
        </authorList>
    </citation>
    <scope>NUCLEOTIDE SEQUENCE [LARGE SCALE GENOMIC DNA]</scope>
    <source>
        <strain evidence="2">cv. Punajuju</strain>
    </source>
</reference>
<organism evidence="1 2">
    <name type="scientific">Cichorium intybus</name>
    <name type="common">Chicory</name>
    <dbReference type="NCBI Taxonomy" id="13427"/>
    <lineage>
        <taxon>Eukaryota</taxon>
        <taxon>Viridiplantae</taxon>
        <taxon>Streptophyta</taxon>
        <taxon>Embryophyta</taxon>
        <taxon>Tracheophyta</taxon>
        <taxon>Spermatophyta</taxon>
        <taxon>Magnoliopsida</taxon>
        <taxon>eudicotyledons</taxon>
        <taxon>Gunneridae</taxon>
        <taxon>Pentapetalae</taxon>
        <taxon>asterids</taxon>
        <taxon>campanulids</taxon>
        <taxon>Asterales</taxon>
        <taxon>Asteraceae</taxon>
        <taxon>Cichorioideae</taxon>
        <taxon>Cichorieae</taxon>
        <taxon>Cichoriinae</taxon>
        <taxon>Cichorium</taxon>
    </lineage>
</organism>
<proteinExistence type="predicted"/>
<sequence length="89" mass="10361">MKTWNSINSPFQPTPVIDSTGSVHRLRCIYNKKVEIISLKVIPLDPFLHVSLWSQSFQAYILNPHRQRMLLEDPHRQCNECLLQNSNSS</sequence>
<protein>
    <submittedName>
        <fullName evidence="1">Uncharacterized protein</fullName>
    </submittedName>
</protein>
<gene>
    <name evidence="1" type="ORF">L2E82_48958</name>
</gene>
<accession>A0ACB8YZV8</accession>
<keyword evidence="2" id="KW-1185">Reference proteome</keyword>
<dbReference type="EMBL" id="CM042017">
    <property type="protein sequence ID" value="KAI3690751.1"/>
    <property type="molecule type" value="Genomic_DNA"/>
</dbReference>
<evidence type="ECO:0000313" key="1">
    <source>
        <dbReference type="EMBL" id="KAI3690751.1"/>
    </source>
</evidence>
<dbReference type="Proteomes" id="UP001055811">
    <property type="component" value="Linkage Group LG09"/>
</dbReference>
<comment type="caution">
    <text evidence="1">The sequence shown here is derived from an EMBL/GenBank/DDBJ whole genome shotgun (WGS) entry which is preliminary data.</text>
</comment>